<accession>A0AAN9TF36</accession>
<reference evidence="1 2" key="1">
    <citation type="submission" date="2024-03" db="EMBL/GenBank/DDBJ databases">
        <title>Adaptation during the transition from Ophiocordyceps entomopathogen to insect associate is accompanied by gene loss and intensified selection.</title>
        <authorList>
            <person name="Ward C.M."/>
            <person name="Onetto C.A."/>
            <person name="Borneman A.R."/>
        </authorList>
    </citation>
    <scope>NUCLEOTIDE SEQUENCE [LARGE SCALE GENOMIC DNA]</scope>
    <source>
        <strain evidence="1">AWRI1</strain>
        <tissue evidence="1">Single Adult Female</tissue>
    </source>
</reference>
<sequence>MCVSINNLNVLAMCVSSLHSNYKQNRLTWNPWKLNVVKRDLSSCVRSGTKFSHASSIYTQSPRPVVNATSPHQSPYTLMLEIDRCRRNVRSINLVAIRLDLDQEIRDVEMSTTSSISTSSITSFHRRNVSLNLRQVLGLPHEMAEGGGEQIDGRALRQVKGRKFVPETKRADGGSSFDQFSSRSPVINENTTTVTVEADAAFYVHARRLLNPEIVSHRVTERR</sequence>
<evidence type="ECO:0000313" key="2">
    <source>
        <dbReference type="Proteomes" id="UP001367676"/>
    </source>
</evidence>
<protein>
    <submittedName>
        <fullName evidence="1">Uncharacterized protein</fullName>
    </submittedName>
</protein>
<organism evidence="1 2">
    <name type="scientific">Parthenolecanium corni</name>
    <dbReference type="NCBI Taxonomy" id="536013"/>
    <lineage>
        <taxon>Eukaryota</taxon>
        <taxon>Metazoa</taxon>
        <taxon>Ecdysozoa</taxon>
        <taxon>Arthropoda</taxon>
        <taxon>Hexapoda</taxon>
        <taxon>Insecta</taxon>
        <taxon>Pterygota</taxon>
        <taxon>Neoptera</taxon>
        <taxon>Paraneoptera</taxon>
        <taxon>Hemiptera</taxon>
        <taxon>Sternorrhyncha</taxon>
        <taxon>Coccoidea</taxon>
        <taxon>Coccidae</taxon>
        <taxon>Parthenolecanium</taxon>
    </lineage>
</organism>
<name>A0AAN9TF36_9HEMI</name>
<evidence type="ECO:0000313" key="1">
    <source>
        <dbReference type="EMBL" id="KAK7590152.1"/>
    </source>
</evidence>
<dbReference type="EMBL" id="JBBCAQ010000022">
    <property type="protein sequence ID" value="KAK7590152.1"/>
    <property type="molecule type" value="Genomic_DNA"/>
</dbReference>
<dbReference type="Proteomes" id="UP001367676">
    <property type="component" value="Unassembled WGS sequence"/>
</dbReference>
<gene>
    <name evidence="1" type="ORF">V9T40_001765</name>
</gene>
<keyword evidence="2" id="KW-1185">Reference proteome</keyword>
<proteinExistence type="predicted"/>
<comment type="caution">
    <text evidence="1">The sequence shown here is derived from an EMBL/GenBank/DDBJ whole genome shotgun (WGS) entry which is preliminary data.</text>
</comment>
<dbReference type="AlphaFoldDB" id="A0AAN9TF36"/>